<feature type="domain" description="Carrier" evidence="4">
    <location>
        <begin position="2641"/>
        <end position="2716"/>
    </location>
</feature>
<dbReference type="SUPFAM" id="SSF52777">
    <property type="entry name" value="CoA-dependent acyltransferases"/>
    <property type="match status" value="6"/>
</dbReference>
<dbReference type="FunFam" id="1.10.1200.10:FF:000016">
    <property type="entry name" value="Non-ribosomal peptide synthase"/>
    <property type="match status" value="2"/>
</dbReference>
<dbReference type="Gene3D" id="3.30.559.30">
    <property type="entry name" value="Nonribosomal peptide synthetase, condensation domain"/>
    <property type="match status" value="3"/>
</dbReference>
<dbReference type="PROSITE" id="PS50075">
    <property type="entry name" value="CARRIER"/>
    <property type="match status" value="3"/>
</dbReference>
<dbReference type="Gene3D" id="3.30.300.30">
    <property type="match status" value="3"/>
</dbReference>
<name>A0A848LU09_9BACT</name>
<dbReference type="PROSITE" id="PS00455">
    <property type="entry name" value="AMP_BINDING"/>
    <property type="match status" value="4"/>
</dbReference>
<dbReference type="GO" id="GO:0047527">
    <property type="term" value="F:2,3-dihydroxybenzoate-serine ligase activity"/>
    <property type="evidence" value="ECO:0007669"/>
    <property type="project" value="TreeGrafter"/>
</dbReference>
<feature type="domain" description="Carrier" evidence="4">
    <location>
        <begin position="539"/>
        <end position="614"/>
    </location>
</feature>
<dbReference type="FunFam" id="3.30.300.30:FF:000010">
    <property type="entry name" value="Enterobactin synthetase component F"/>
    <property type="match status" value="1"/>
</dbReference>
<keyword evidence="3" id="KW-0597">Phosphoprotein</keyword>
<evidence type="ECO:0000259" key="4">
    <source>
        <dbReference type="PROSITE" id="PS50075"/>
    </source>
</evidence>
<dbReference type="SUPFAM" id="SSF47336">
    <property type="entry name" value="ACP-like"/>
    <property type="match status" value="3"/>
</dbReference>
<keyword evidence="2" id="KW-0596">Phosphopantetheine</keyword>
<dbReference type="Pfam" id="PF13193">
    <property type="entry name" value="AMP-binding_C"/>
    <property type="match status" value="3"/>
</dbReference>
<dbReference type="InterPro" id="IPR023213">
    <property type="entry name" value="CAT-like_dom_sf"/>
</dbReference>
<dbReference type="Gene3D" id="3.40.50.980">
    <property type="match status" value="2"/>
</dbReference>
<dbReference type="InterPro" id="IPR020845">
    <property type="entry name" value="AMP-binding_CS"/>
</dbReference>
<dbReference type="Pfam" id="PF00668">
    <property type="entry name" value="Condensation"/>
    <property type="match status" value="3"/>
</dbReference>
<dbReference type="RefSeq" id="WP_169350623.1">
    <property type="nucleotide sequence ID" value="NZ_JABBJJ010000322.1"/>
</dbReference>
<evidence type="ECO:0000256" key="3">
    <source>
        <dbReference type="ARBA" id="ARBA00022553"/>
    </source>
</evidence>
<dbReference type="GO" id="GO:0009239">
    <property type="term" value="P:enterobactin biosynthetic process"/>
    <property type="evidence" value="ECO:0007669"/>
    <property type="project" value="TreeGrafter"/>
</dbReference>
<organism evidence="5 6">
    <name type="scientific">Pyxidicoccus fallax</name>
    <dbReference type="NCBI Taxonomy" id="394095"/>
    <lineage>
        <taxon>Bacteria</taxon>
        <taxon>Pseudomonadati</taxon>
        <taxon>Myxococcota</taxon>
        <taxon>Myxococcia</taxon>
        <taxon>Myxococcales</taxon>
        <taxon>Cystobacterineae</taxon>
        <taxon>Myxococcaceae</taxon>
        <taxon>Pyxidicoccus</taxon>
    </lineage>
</organism>
<dbReference type="PROSITE" id="PS00012">
    <property type="entry name" value="PHOSPHOPANTETHEINE"/>
    <property type="match status" value="2"/>
</dbReference>
<comment type="caution">
    <text evidence="5">The sequence shown here is derived from an EMBL/GenBank/DDBJ whole genome shotgun (WGS) entry which is preliminary data.</text>
</comment>
<dbReference type="Gene3D" id="2.30.38.10">
    <property type="entry name" value="Luciferase, Domain 3"/>
    <property type="match status" value="1"/>
</dbReference>
<dbReference type="InterPro" id="IPR006162">
    <property type="entry name" value="Ppantetheine_attach_site"/>
</dbReference>
<dbReference type="PANTHER" id="PTHR45527">
    <property type="entry name" value="NONRIBOSOMAL PEPTIDE SYNTHETASE"/>
    <property type="match status" value="1"/>
</dbReference>
<dbReference type="Pfam" id="PF00501">
    <property type="entry name" value="AMP-binding"/>
    <property type="match status" value="4"/>
</dbReference>
<sequence length="3493" mass="378702">MPPARLTEAERRRVLEEWNATTSDYPRDSTLPEVFAQVVERFPDHVAVEFGGTRLTYRELDARANQLAWHLRRLGVDADTCVALAVERSLELIVALLAILKAGGAYVPLDPSYPRERLAAMVEDARPRVLVTTRAAVSKLPTEGLATVLLDEVSLAGEPTQAPPSRARPDTLAYVDFTSGSTGRPKGVGTTHQGVLRNQLGVDYARFGPEQTLLLLAPISFDASTFEIWGALLYGARLVVMPPQAPSLKELGQVVREAGVTTLWLTTGLFSQVVEEHLEILRGVQQVLTGGDVIPPAHVRRVVETLNLPVTACYGTTETTVFATAFTAREASRVTGTVPIGGPINNLRTYVLDEHGEPVGVGVTGELFIGGEGLARGYVGQPALTAERFVPDPFSGVPGARMYRTGDLVRWREGGVLDFVGRADAQVKVRGFRIELPEVEAALLARPSVREAVVVAREESPGDKRLVAYVVPDSGQSVEAGELRSELRQRLPEFMVPSVVVVLESLPLTANAKVDRKALAAMPLPAQAYAPRTLAPGQEPRGPVEEMLAQFFCHVLGLEVVARDASFFDLGGHSLSASRLVARVRQAFNVELPLATLFSAHTVADLARELSEGARSGVPPLPAPERRPEGAPALVSAAQERMWFLHQLQPDLRAYIFPDAVELRGALDVEALEASLRLLLERHPALRTALAAREGHPVPRPHPVPERVLRVEDCSDTAAGGLPWEALRREASRPFDLEQGPLYRFTLYRLGAEHHVLLLVLHHIVMDGMSLDILVRELGEAQAALREGRAPELPPQGLDYADAVAWLRSPEVGAREEADLTYWKQQLAGVPPRLVLPTDRPRPVVLGDRGASTRRHRLSPELTRALASVCRRYQVTPFMALYAAFAVLLQRDSGQDEFCVGTPVSGRAHPATEDVVGLFINMVVLRTQVDTRASFAELLGRVRATALEAFSHQQAPFERVVEALQVERSLSHSPLFQVMFDMSRLEHPLPSAFPWLDARSLHLDPGASPFELSLTVYKIGEHYDLFMRYRTELFEEARVERMLAGFFQLLGHALASPEAPITGLSLLTEAERERVVREFNQTQRPFDTEATLASLFLASVTRTPDAVALVTAEGSLTFSQLAARASRLASHLAALGAGPEVVVGVCLERSADSIVAALAVQLSGAACLPLEPSHPPARRALLLRRSGARLVVSRPSFFEGVDTGAHLVEPDDASRPGAVLASPRASRPDNLAYLLYTSGSTGEPKGVELSHRNLVHAFASLDASHDTGPGHVWAASTSITFDMHLDEVFFSLTRGARVVLRQVGPLGLGQDILSHGITHIFITPSSLAAALEEPGAPEALRSLRVIVTAGEALPDALVRQLALTTTRLVNAYGPAETSLVVTAELYVADRPVSLGRPLDRSQLYVLDASLQPLPVGVPGEVYIGGAGLGRGYRSRPDLTAERFIPDAFSDEPGARLYRTGDRARWNEDGTLSFLGRTDFQLKVRGVRVELEEVEAALSRLSGVRQAAVIARQGARDMELVAFLVLEPGTTDVRSVRSALAAVLPQAMVPSRFRVLDTLPITTNGKVDRKALAALPLEDATDFSEGEASTHQPPRGPVEELLAQLFGQVLGRERVSRDADFFALGGHSLSATRLVARVRQAFGVELPLAALFTSPTVESLARVLSEHQLTRVPPLPAPTARPAGEPLLPTFGQERLWFLHQLHPGMRAYVSPEAIELHGALDVGALEGALRLLLERHDSLRSVIASDEGRPVLRIHPLPSQVLHVEEVAPGTDVPWSRLREESTRLFSLEQGPLFRFRLFRLGAEHHVLLLVLHHILVDGLSLDILMRELAQAYSALCQGRSPSLPHVSLVQADVAAWQRTPAVRAHEEAHLEYWKRQLAGAPALLTLPTDRPRPPVMSDSGALSRRHRLSPELTRVLTSLCRQHQVTPFMALNAVLAVLLQRYSGQDEVCVGTPVSGRSHPATEDVVGLFINTVVLRTRVDPRASFAELLGRVRTTALEAFSHQQAPFERVVEALQVERSLGHAPLFQVLMDLNRLERGAATAFSGLTARSLLIDDGTSLFDLVLTVTEHGDGFELYFRYHTELFEGSTVHRMLDHYVRLLEDALEAPKRSVGALSLLAPEERQRVVREFNPARRPFDSEATVASLFLASVARTPEAVALVTAEGSLTFSQLAARASRLASHLAALGAGPEVVVGVCLERSIDSIVALLAVQLSGAVCLPLEPAHPAARRALLLRQSGAVLVVSRPSLFETAEAGVSLVQPEDASHPDAALASPRRAGADNLAYLLYTSGSTGEPKGVELSHRNLVHAFASFDASYATGPGQAWAASSSVTFDMHLEEVLFSLTRGARVVLRQVGPLGLGQDILQHGITHLVITPSSLATALEEPGALEALRSLRVLVTGGEALPDTLVRQLASPTTRIVNAYGPTETSIAVAVDLCVAHRPVSLGRPLDRSQLYVLDSSLQPLPVGVPGELYIGGAGLGRGYRSRADLTAERFIPDPFSDEPGARLYRTGDRARWSEDGTLSYLGRTDCQLKVRGVRVELEEVEAALLRLSGVRQAAVVARQGTRDMELVAFLVLEPSALEVGTLRRSLASVLPEAMVPSRFQVLDTLPTTTSGKVDRKALGALRLEPSGSETGEHVHQPPRGPEEELLALLFGQVLGLERVSRDADFFALGGHSLSATRLVARVRQAFGVELPLAALFASPTVESLARVLSGHALARIPPLPAPTPRPADEPALLTFAQERLWFLHQLQPELRSYIIPEAVELRGALDVGALEGALRLVLERHASLRTVLISEEGHPVPRVEPLPSQVLHVEEVAAAADGTTAVPWARLVEESTRPFALEQGPLYRFRLFRLGAEHHVLLLVLHHVLVDGLSVRLLQEEMAQAYNALSQGRLPVLPPVVLDSADVAAWQRTPAVRAHEEAHLEYWKRQLDGAPSRLFLPLDKPRPAVRGDRGALSRPYRLPPGLARGLIALCRQYQVTPFMALNAVFAVLLQRYSGQDEVCVGTPVSGRSHPATEDVVGLFINTVVLRTRVDLRASFAELLAQMRTTTLEAFSHQQAPFERVVEALQVERSLSHAPLFQVMFDLNRVEPGAATAFAGLSARSRLIDRGTSLFDLSLSVSEDGDGHELLLEYDTELFEEATAHRMLGHYVRLLESALESPTQPVGSLSPLGVEERHRVVREFNDTHHPFDSEATLASLFLAAAARTPDAVALVASDGSLTFSQLAARSSRLASHLAALGAGPETVVGLCLERSIDCVVALLAIPLSGAVCLPLEPSHPAARRALLLRQSGAVLAVSRPALFEGVEVNVPLVQPGDESRPEAALASPRHARSGNLAYLLYTSGSTGEPKGVELTHSNIVHYFAAFEPLYATAPGHTWTAFSSLSFDMHLDELFFSLTRGARVILRPLGPLGLGQDIRQHGVTHVVITPSSLAAAFEEPGAPEALRSLEVLVVGGEVLPDTLVQQLAFTTTRFVNTYGPTETSIAVSAEVTLPT</sequence>
<dbReference type="Pfam" id="PF00550">
    <property type="entry name" value="PP-binding"/>
    <property type="match status" value="3"/>
</dbReference>
<dbReference type="FunFam" id="2.30.38.10:FF:000001">
    <property type="entry name" value="Non-ribosomal peptide synthetase PvdI"/>
    <property type="match status" value="3"/>
</dbReference>
<evidence type="ECO:0000256" key="2">
    <source>
        <dbReference type="ARBA" id="ARBA00022450"/>
    </source>
</evidence>
<dbReference type="EMBL" id="JABBJJ010000322">
    <property type="protein sequence ID" value="NMO21435.1"/>
    <property type="molecule type" value="Genomic_DNA"/>
</dbReference>
<dbReference type="Proteomes" id="UP000518300">
    <property type="component" value="Unassembled WGS sequence"/>
</dbReference>
<dbReference type="GO" id="GO:0072330">
    <property type="term" value="P:monocarboxylic acid biosynthetic process"/>
    <property type="evidence" value="ECO:0007669"/>
    <property type="project" value="UniProtKB-ARBA"/>
</dbReference>
<feature type="domain" description="Carrier" evidence="4">
    <location>
        <begin position="1592"/>
        <end position="1667"/>
    </location>
</feature>
<dbReference type="InterPro" id="IPR010071">
    <property type="entry name" value="AA_adenyl_dom"/>
</dbReference>
<dbReference type="CDD" id="cd12117">
    <property type="entry name" value="A_NRPS_Srf_like"/>
    <property type="match status" value="1"/>
</dbReference>
<dbReference type="GO" id="GO:0031177">
    <property type="term" value="F:phosphopantetheine binding"/>
    <property type="evidence" value="ECO:0007669"/>
    <property type="project" value="InterPro"/>
</dbReference>
<dbReference type="NCBIfam" id="NF003417">
    <property type="entry name" value="PRK04813.1"/>
    <property type="match status" value="4"/>
</dbReference>
<dbReference type="InterPro" id="IPR000873">
    <property type="entry name" value="AMP-dep_synth/lig_dom"/>
</dbReference>
<gene>
    <name evidence="5" type="ORF">HG543_42290</name>
</gene>
<dbReference type="Gene3D" id="3.30.559.10">
    <property type="entry name" value="Chloramphenicol acetyltransferase-like domain"/>
    <property type="match status" value="3"/>
</dbReference>
<reference evidence="5 6" key="1">
    <citation type="submission" date="2020-04" db="EMBL/GenBank/DDBJ databases">
        <title>Draft genome of Pyxidicoccus fallax type strain.</title>
        <authorList>
            <person name="Whitworth D.E."/>
        </authorList>
    </citation>
    <scope>NUCLEOTIDE SEQUENCE [LARGE SCALE GENOMIC DNA]</scope>
    <source>
        <strain evidence="5 6">DSM 14698</strain>
    </source>
</reference>
<dbReference type="PANTHER" id="PTHR45527:SF1">
    <property type="entry name" value="FATTY ACID SYNTHASE"/>
    <property type="match status" value="1"/>
</dbReference>
<accession>A0A848LU09</accession>
<evidence type="ECO:0000313" key="5">
    <source>
        <dbReference type="EMBL" id="NMO21435.1"/>
    </source>
</evidence>
<dbReference type="CDD" id="cd05930">
    <property type="entry name" value="A_NRPS"/>
    <property type="match status" value="2"/>
</dbReference>
<protein>
    <submittedName>
        <fullName evidence="5">Amino acid adenylation domain-containing protein</fullName>
    </submittedName>
</protein>
<dbReference type="FunFam" id="3.40.50.12780:FF:000012">
    <property type="entry name" value="Non-ribosomal peptide synthetase"/>
    <property type="match status" value="1"/>
</dbReference>
<dbReference type="GO" id="GO:0005829">
    <property type="term" value="C:cytosol"/>
    <property type="evidence" value="ECO:0007669"/>
    <property type="project" value="TreeGrafter"/>
</dbReference>
<dbReference type="FunFam" id="3.40.50.980:FF:000001">
    <property type="entry name" value="Non-ribosomal peptide synthetase"/>
    <property type="match status" value="1"/>
</dbReference>
<dbReference type="InterPro" id="IPR020806">
    <property type="entry name" value="PKS_PP-bd"/>
</dbReference>
<dbReference type="NCBIfam" id="TIGR01733">
    <property type="entry name" value="AA-adenyl-dom"/>
    <property type="match status" value="3"/>
</dbReference>
<evidence type="ECO:0000313" key="6">
    <source>
        <dbReference type="Proteomes" id="UP000518300"/>
    </source>
</evidence>
<dbReference type="Gene3D" id="3.40.50.12780">
    <property type="entry name" value="N-terminal domain of ligase-like"/>
    <property type="match status" value="3"/>
</dbReference>
<evidence type="ECO:0000256" key="1">
    <source>
        <dbReference type="ARBA" id="ARBA00001957"/>
    </source>
</evidence>
<dbReference type="InterPro" id="IPR045851">
    <property type="entry name" value="AMP-bd_C_sf"/>
</dbReference>
<dbReference type="InterPro" id="IPR001242">
    <property type="entry name" value="Condensation_dom"/>
</dbReference>
<dbReference type="SUPFAM" id="SSF56801">
    <property type="entry name" value="Acetyl-CoA synthetase-like"/>
    <property type="match status" value="4"/>
</dbReference>
<dbReference type="Gene3D" id="1.10.1200.10">
    <property type="entry name" value="ACP-like"/>
    <property type="match status" value="3"/>
</dbReference>
<comment type="cofactor">
    <cofactor evidence="1">
        <name>pantetheine 4'-phosphate</name>
        <dbReference type="ChEBI" id="CHEBI:47942"/>
    </cofactor>
</comment>
<keyword evidence="6" id="KW-1185">Reference proteome</keyword>
<dbReference type="GO" id="GO:0009366">
    <property type="term" value="C:enterobactin synthetase complex"/>
    <property type="evidence" value="ECO:0007669"/>
    <property type="project" value="TreeGrafter"/>
</dbReference>
<dbReference type="SMART" id="SM00823">
    <property type="entry name" value="PKS_PP"/>
    <property type="match status" value="3"/>
</dbReference>
<dbReference type="CDD" id="cd19531">
    <property type="entry name" value="LCL_NRPS-like"/>
    <property type="match status" value="3"/>
</dbReference>
<feature type="non-terminal residue" evidence="5">
    <location>
        <position position="3493"/>
    </location>
</feature>
<dbReference type="InterPro" id="IPR025110">
    <property type="entry name" value="AMP-bd_C"/>
</dbReference>
<dbReference type="InterPro" id="IPR042099">
    <property type="entry name" value="ANL_N_sf"/>
</dbReference>
<proteinExistence type="predicted"/>
<dbReference type="GO" id="GO:0043041">
    <property type="term" value="P:amino acid activation for nonribosomal peptide biosynthetic process"/>
    <property type="evidence" value="ECO:0007669"/>
    <property type="project" value="TreeGrafter"/>
</dbReference>
<dbReference type="InterPro" id="IPR036736">
    <property type="entry name" value="ACP-like_sf"/>
</dbReference>
<dbReference type="InterPro" id="IPR009081">
    <property type="entry name" value="PP-bd_ACP"/>
</dbReference>